<gene>
    <name evidence="5" type="ORF">MAPG_09377</name>
</gene>
<dbReference type="GO" id="GO:0000981">
    <property type="term" value="F:DNA-binding transcription factor activity, RNA polymerase II-specific"/>
    <property type="evidence" value="ECO:0007669"/>
    <property type="project" value="InterPro"/>
</dbReference>
<keyword evidence="2" id="KW-0539">Nucleus</keyword>
<dbReference type="Gene3D" id="4.10.240.10">
    <property type="entry name" value="Zn(2)-C6 fungal-type DNA-binding domain"/>
    <property type="match status" value="1"/>
</dbReference>
<dbReference type="SMART" id="SM00066">
    <property type="entry name" value="GAL4"/>
    <property type="match status" value="1"/>
</dbReference>
<feature type="compositionally biased region" description="Polar residues" evidence="3">
    <location>
        <begin position="114"/>
        <end position="140"/>
    </location>
</feature>
<dbReference type="CDD" id="cd12148">
    <property type="entry name" value="fungal_TF_MHR"/>
    <property type="match status" value="1"/>
</dbReference>
<dbReference type="GO" id="GO:0006351">
    <property type="term" value="P:DNA-templated transcription"/>
    <property type="evidence" value="ECO:0007669"/>
    <property type="project" value="InterPro"/>
</dbReference>
<name>A0A0C4E9S9_MAGP6</name>
<evidence type="ECO:0000313" key="7">
    <source>
        <dbReference type="Proteomes" id="UP000011715"/>
    </source>
</evidence>
<dbReference type="STRING" id="644358.A0A0C4E9S9"/>
<dbReference type="InterPro" id="IPR007219">
    <property type="entry name" value="XnlR_reg_dom"/>
</dbReference>
<evidence type="ECO:0000313" key="6">
    <source>
        <dbReference type="EnsemblFungi" id="MAPG_09377T0"/>
    </source>
</evidence>
<evidence type="ECO:0000256" key="2">
    <source>
        <dbReference type="ARBA" id="ARBA00023242"/>
    </source>
</evidence>
<keyword evidence="7" id="KW-1185">Reference proteome</keyword>
<evidence type="ECO:0000256" key="3">
    <source>
        <dbReference type="SAM" id="MobiDB-lite"/>
    </source>
</evidence>
<reference evidence="6" key="5">
    <citation type="submission" date="2015-06" db="UniProtKB">
        <authorList>
            <consortium name="EnsemblFungi"/>
        </authorList>
    </citation>
    <scope>IDENTIFICATION</scope>
    <source>
        <strain evidence="6">ATCC 64411</strain>
    </source>
</reference>
<dbReference type="eggNOG" id="ENOG502QR47">
    <property type="taxonomic scope" value="Eukaryota"/>
</dbReference>
<dbReference type="EMBL" id="ADBL01002394">
    <property type="status" value="NOT_ANNOTATED_CDS"/>
    <property type="molecule type" value="Genomic_DNA"/>
</dbReference>
<dbReference type="EnsemblFungi" id="MAPG_09377T0">
    <property type="protein sequence ID" value="MAPG_09377T0"/>
    <property type="gene ID" value="MAPG_09377"/>
</dbReference>
<dbReference type="InterPro" id="IPR036864">
    <property type="entry name" value="Zn2-C6_fun-type_DNA-bd_sf"/>
</dbReference>
<organism evidence="6 7">
    <name type="scientific">Magnaporthiopsis poae (strain ATCC 64411 / 73-15)</name>
    <name type="common">Kentucky bluegrass fungus</name>
    <name type="synonym">Magnaporthe poae</name>
    <dbReference type="NCBI Taxonomy" id="644358"/>
    <lineage>
        <taxon>Eukaryota</taxon>
        <taxon>Fungi</taxon>
        <taxon>Dikarya</taxon>
        <taxon>Ascomycota</taxon>
        <taxon>Pezizomycotina</taxon>
        <taxon>Sordariomycetes</taxon>
        <taxon>Sordariomycetidae</taxon>
        <taxon>Magnaporthales</taxon>
        <taxon>Magnaporthaceae</taxon>
        <taxon>Magnaporthiopsis</taxon>
    </lineage>
</organism>
<dbReference type="Pfam" id="PF04082">
    <property type="entry name" value="Fungal_trans"/>
    <property type="match status" value="1"/>
</dbReference>
<dbReference type="PROSITE" id="PS00463">
    <property type="entry name" value="ZN2_CY6_FUNGAL_1"/>
    <property type="match status" value="1"/>
</dbReference>
<dbReference type="EMBL" id="GL876976">
    <property type="protein sequence ID" value="KLU90852.1"/>
    <property type="molecule type" value="Genomic_DNA"/>
</dbReference>
<dbReference type="OrthoDB" id="4356994at2759"/>
<feature type="region of interest" description="Disordered" evidence="3">
    <location>
        <begin position="110"/>
        <end position="140"/>
    </location>
</feature>
<dbReference type="InterPro" id="IPR001138">
    <property type="entry name" value="Zn2Cys6_DnaBD"/>
</dbReference>
<dbReference type="PANTHER" id="PTHR47785:SF7">
    <property type="entry name" value="ZN(II)2CYS6 TRANSCRIPTION FACTOR (EUROFUNG)"/>
    <property type="match status" value="1"/>
</dbReference>
<reference evidence="5" key="3">
    <citation type="submission" date="2011-03" db="EMBL/GenBank/DDBJ databases">
        <title>Annotation of Magnaporthe poae ATCC 64411.</title>
        <authorList>
            <person name="Ma L.-J."/>
            <person name="Dead R."/>
            <person name="Young S.K."/>
            <person name="Zeng Q."/>
            <person name="Gargeya S."/>
            <person name="Fitzgerald M."/>
            <person name="Haas B."/>
            <person name="Abouelleil A."/>
            <person name="Alvarado L."/>
            <person name="Arachchi H.M."/>
            <person name="Berlin A."/>
            <person name="Brown A."/>
            <person name="Chapman S.B."/>
            <person name="Chen Z."/>
            <person name="Dunbar C."/>
            <person name="Freedman E."/>
            <person name="Gearin G."/>
            <person name="Gellesch M."/>
            <person name="Goldberg J."/>
            <person name="Griggs A."/>
            <person name="Gujja S."/>
            <person name="Heiman D."/>
            <person name="Howarth C."/>
            <person name="Larson L."/>
            <person name="Lui A."/>
            <person name="MacDonald P.J.P."/>
            <person name="Mehta T."/>
            <person name="Montmayeur A."/>
            <person name="Murphy C."/>
            <person name="Neiman D."/>
            <person name="Pearson M."/>
            <person name="Priest M."/>
            <person name="Roberts A."/>
            <person name="Saif S."/>
            <person name="Shea T."/>
            <person name="Shenoy N."/>
            <person name="Sisk P."/>
            <person name="Stolte C."/>
            <person name="Sykes S."/>
            <person name="Yandava C."/>
            <person name="Wortman J."/>
            <person name="Nusbaum C."/>
            <person name="Birren B."/>
        </authorList>
    </citation>
    <scope>NUCLEOTIDE SEQUENCE</scope>
    <source>
        <strain evidence="5">ATCC 64411</strain>
    </source>
</reference>
<evidence type="ECO:0000259" key="4">
    <source>
        <dbReference type="PROSITE" id="PS50048"/>
    </source>
</evidence>
<dbReference type="AlphaFoldDB" id="A0A0C4E9S9"/>
<protein>
    <submittedName>
        <fullName evidence="5">C6 zinc finger domain-containing protein</fullName>
    </submittedName>
</protein>
<evidence type="ECO:0000313" key="5">
    <source>
        <dbReference type="EMBL" id="KLU90852.1"/>
    </source>
</evidence>
<keyword evidence="1" id="KW-0479">Metal-binding</keyword>
<dbReference type="Pfam" id="PF00172">
    <property type="entry name" value="Zn_clus"/>
    <property type="match status" value="1"/>
</dbReference>
<dbReference type="CDD" id="cd00067">
    <property type="entry name" value="GAL4"/>
    <property type="match status" value="1"/>
</dbReference>
<dbReference type="VEuPathDB" id="FungiDB:MAPG_09377"/>
<dbReference type="Proteomes" id="UP000011715">
    <property type="component" value="Unassembled WGS sequence"/>
</dbReference>
<dbReference type="GO" id="GO:0008270">
    <property type="term" value="F:zinc ion binding"/>
    <property type="evidence" value="ECO:0007669"/>
    <property type="project" value="InterPro"/>
</dbReference>
<reference evidence="7" key="2">
    <citation type="submission" date="2010-05" db="EMBL/GenBank/DDBJ databases">
        <title>The genome sequence of Magnaporthe poae strain ATCC 64411.</title>
        <authorList>
            <person name="Ma L.-J."/>
            <person name="Dead R."/>
            <person name="Young S."/>
            <person name="Zeng Q."/>
            <person name="Koehrsen M."/>
            <person name="Alvarado L."/>
            <person name="Berlin A."/>
            <person name="Chapman S.B."/>
            <person name="Chen Z."/>
            <person name="Freedman E."/>
            <person name="Gellesch M."/>
            <person name="Goldberg J."/>
            <person name="Griggs A."/>
            <person name="Gujja S."/>
            <person name="Heilman E.R."/>
            <person name="Heiman D."/>
            <person name="Hepburn T."/>
            <person name="Howarth C."/>
            <person name="Jen D."/>
            <person name="Larson L."/>
            <person name="Mehta T."/>
            <person name="Neiman D."/>
            <person name="Pearson M."/>
            <person name="Roberts A."/>
            <person name="Saif S."/>
            <person name="Shea T."/>
            <person name="Shenoy N."/>
            <person name="Sisk P."/>
            <person name="Stolte C."/>
            <person name="Sykes S."/>
            <person name="Walk T."/>
            <person name="White J."/>
            <person name="Yandava C."/>
            <person name="Haas B."/>
            <person name="Nusbaum C."/>
            <person name="Birren B."/>
        </authorList>
    </citation>
    <scope>NUCLEOTIDE SEQUENCE [LARGE SCALE GENOMIC DNA]</scope>
    <source>
        <strain evidence="7">ATCC 64411 / 73-15</strain>
    </source>
</reference>
<dbReference type="GO" id="GO:0003677">
    <property type="term" value="F:DNA binding"/>
    <property type="evidence" value="ECO:0007669"/>
    <property type="project" value="InterPro"/>
</dbReference>
<proteinExistence type="predicted"/>
<accession>A0A0C4E9S9</accession>
<dbReference type="PROSITE" id="PS50048">
    <property type="entry name" value="ZN2_CY6_FUNGAL_2"/>
    <property type="match status" value="1"/>
</dbReference>
<dbReference type="OMA" id="GHAINLF"/>
<dbReference type="SUPFAM" id="SSF57701">
    <property type="entry name" value="Zn2/Cys6 DNA-binding domain"/>
    <property type="match status" value="1"/>
</dbReference>
<reference evidence="5" key="1">
    <citation type="submission" date="2010-05" db="EMBL/GenBank/DDBJ databases">
        <title>The Genome Sequence of Magnaporthe poae strain ATCC 64411.</title>
        <authorList>
            <consortium name="The Broad Institute Genome Sequencing Platform"/>
            <consortium name="Broad Institute Genome Sequencing Center for Infectious Disease"/>
            <person name="Ma L.-J."/>
            <person name="Dead R."/>
            <person name="Young S."/>
            <person name="Zeng Q."/>
            <person name="Koehrsen M."/>
            <person name="Alvarado L."/>
            <person name="Berlin A."/>
            <person name="Chapman S.B."/>
            <person name="Chen Z."/>
            <person name="Freedman E."/>
            <person name="Gellesch M."/>
            <person name="Goldberg J."/>
            <person name="Griggs A."/>
            <person name="Gujja S."/>
            <person name="Heilman E.R."/>
            <person name="Heiman D."/>
            <person name="Hepburn T."/>
            <person name="Howarth C."/>
            <person name="Jen D."/>
            <person name="Larson L."/>
            <person name="Mehta T."/>
            <person name="Neiman D."/>
            <person name="Pearson M."/>
            <person name="Roberts A."/>
            <person name="Saif S."/>
            <person name="Shea T."/>
            <person name="Shenoy N."/>
            <person name="Sisk P."/>
            <person name="Stolte C."/>
            <person name="Sykes S."/>
            <person name="Walk T."/>
            <person name="White J."/>
            <person name="Yandava C."/>
            <person name="Haas B."/>
            <person name="Nusbaum C."/>
            <person name="Birren B."/>
        </authorList>
    </citation>
    <scope>NUCLEOTIDE SEQUENCE</scope>
    <source>
        <strain evidence="5">ATCC 64411</strain>
    </source>
</reference>
<dbReference type="PANTHER" id="PTHR47785">
    <property type="entry name" value="ZN(II)2CYS6 TRANSCRIPTION FACTOR (EUROFUNG)-RELATED-RELATED"/>
    <property type="match status" value="1"/>
</dbReference>
<feature type="region of interest" description="Disordered" evidence="3">
    <location>
        <begin position="1"/>
        <end position="45"/>
    </location>
</feature>
<reference evidence="6" key="4">
    <citation type="journal article" date="2015" name="G3 (Bethesda)">
        <title>Genome sequences of three phytopathogenic species of the Magnaporthaceae family of fungi.</title>
        <authorList>
            <person name="Okagaki L.H."/>
            <person name="Nunes C.C."/>
            <person name="Sailsbery J."/>
            <person name="Clay B."/>
            <person name="Brown D."/>
            <person name="John T."/>
            <person name="Oh Y."/>
            <person name="Young N."/>
            <person name="Fitzgerald M."/>
            <person name="Haas B.J."/>
            <person name="Zeng Q."/>
            <person name="Young S."/>
            <person name="Adiconis X."/>
            <person name="Fan L."/>
            <person name="Levin J.Z."/>
            <person name="Mitchell T.K."/>
            <person name="Okubara P.A."/>
            <person name="Farman M.L."/>
            <person name="Kohn L.M."/>
            <person name="Birren B."/>
            <person name="Ma L.-J."/>
            <person name="Dean R.A."/>
        </authorList>
    </citation>
    <scope>NUCLEOTIDE SEQUENCE</scope>
    <source>
        <strain evidence="6">ATCC 64411 / 73-15</strain>
    </source>
</reference>
<dbReference type="InterPro" id="IPR053181">
    <property type="entry name" value="EcdB-like_regulator"/>
</dbReference>
<feature type="domain" description="Zn(2)-C6 fungal-type" evidence="4">
    <location>
        <begin position="52"/>
        <end position="82"/>
    </location>
</feature>
<evidence type="ECO:0000256" key="1">
    <source>
        <dbReference type="ARBA" id="ARBA00022723"/>
    </source>
</evidence>
<sequence length="678" mass="74451">MDQQQPLPGGPPLEMANVSVGSDEGDHSPATRNPRPSPRGTAAYQRRRAVKACQVCRARRTKCDNLKPSCSFCLKTGAKCIQSPVDLSSFDPASLKILERLDELEELLRAPTGAPTSTDDARAPSSSGARPLPRQTNTTANADLGIDKGMVLPPHVETVMAWPILQPIVTAARTQTWAGTGSTPLSVAASHRSVGAGLAGLEDEPRRVRELLDSFFSHVHVKNPILDETSTRVLVQSTVLNGIDWSAESCLALLILALGAVATPLGPSHSTMPGSAAYTEAQSYFHAAQKRLGVVMTSDHTIAPQCLFLAGVYLMCNFQPREAWRCFVQALAGCQHFAFLSLGSQREYHNALAEDPHHRDHSTDRFQQAVYWSSWKSEREGRAHFPHLQDFGTDDHNSGTATTSYPSFFPTPPGPRMGARMHSGTSRAGIMTVGMMVTSESLQDERERTSWYFYLSEISLRRLCARIGAELLELREKHASCHPDFLAAVAANVPSYEEQTLDWIRSLPACLSFDAPPDKDDVCRFVLRGQALDIYEMICWPFLSAFLAGDGAQVHGQIGDDDNESLYQQLAQKGLDYHLYRLVVNKPGYQHRHHGTVYMMHTCYRSSLVLVAAATKCAHVPVCDGQGDPPRRGLSMPAGWHQSVTEMLSLLTIWSSETSEFDQARSILETGLISTLAE</sequence>